<name>A0ABQ5ZGC5_9HYPH</name>
<organism evidence="4 5">
    <name type="scientific">Shinella yambaruensis</name>
    <dbReference type="NCBI Taxonomy" id="415996"/>
    <lineage>
        <taxon>Bacteria</taxon>
        <taxon>Pseudomonadati</taxon>
        <taxon>Pseudomonadota</taxon>
        <taxon>Alphaproteobacteria</taxon>
        <taxon>Hyphomicrobiales</taxon>
        <taxon>Rhizobiaceae</taxon>
        <taxon>Shinella</taxon>
    </lineage>
</organism>
<dbReference type="Proteomes" id="UP001156702">
    <property type="component" value="Unassembled WGS sequence"/>
</dbReference>
<reference evidence="5" key="1">
    <citation type="journal article" date="2019" name="Int. J. Syst. Evol. Microbiol.">
        <title>The Global Catalogue of Microorganisms (GCM) 10K type strain sequencing project: providing services to taxonomists for standard genome sequencing and annotation.</title>
        <authorList>
            <consortium name="The Broad Institute Genomics Platform"/>
            <consortium name="The Broad Institute Genome Sequencing Center for Infectious Disease"/>
            <person name="Wu L."/>
            <person name="Ma J."/>
        </authorList>
    </citation>
    <scope>NUCLEOTIDE SEQUENCE [LARGE SCALE GENOMIC DNA]</scope>
    <source>
        <strain evidence="5">NBRC 102122</strain>
    </source>
</reference>
<sequence>MGAGFNRAGKSSFLSVPLQDRKCRDVLGCEGMRAPPVAAGATLPRICSVEGVPWAGSWVLNVNASNLLGKEFVSNCAGEVCYYGPDRSVTATLTYRW</sequence>
<dbReference type="InterPro" id="IPR036942">
    <property type="entry name" value="Beta-barrel_TonB_sf"/>
</dbReference>
<accession>A0ABQ5ZGC5</accession>
<comment type="caution">
    <text evidence="4">The sequence shown here is derived from an EMBL/GenBank/DDBJ whole genome shotgun (WGS) entry which is preliminary data.</text>
</comment>
<dbReference type="EMBL" id="BSOP01000017">
    <property type="protein sequence ID" value="GLR51081.1"/>
    <property type="molecule type" value="Genomic_DNA"/>
</dbReference>
<keyword evidence="2" id="KW-0472">Membrane</keyword>
<evidence type="ECO:0000256" key="1">
    <source>
        <dbReference type="ARBA" id="ARBA00004442"/>
    </source>
</evidence>
<evidence type="ECO:0000256" key="3">
    <source>
        <dbReference type="ARBA" id="ARBA00023237"/>
    </source>
</evidence>
<protein>
    <recommendedName>
        <fullName evidence="6">TonB-dependent receptor</fullName>
    </recommendedName>
</protein>
<evidence type="ECO:0008006" key="6">
    <source>
        <dbReference type="Google" id="ProtNLM"/>
    </source>
</evidence>
<evidence type="ECO:0000313" key="5">
    <source>
        <dbReference type="Proteomes" id="UP001156702"/>
    </source>
</evidence>
<evidence type="ECO:0000313" key="4">
    <source>
        <dbReference type="EMBL" id="GLR51081.1"/>
    </source>
</evidence>
<proteinExistence type="predicted"/>
<evidence type="ECO:0000256" key="2">
    <source>
        <dbReference type="ARBA" id="ARBA00023136"/>
    </source>
</evidence>
<comment type="subcellular location">
    <subcellularLocation>
        <location evidence="1">Cell outer membrane</location>
    </subcellularLocation>
</comment>
<gene>
    <name evidence="4" type="ORF">GCM10007923_22890</name>
</gene>
<dbReference type="Gene3D" id="2.40.170.20">
    <property type="entry name" value="TonB-dependent receptor, beta-barrel domain"/>
    <property type="match status" value="1"/>
</dbReference>
<keyword evidence="5" id="KW-1185">Reference proteome</keyword>
<keyword evidence="3" id="KW-0998">Cell outer membrane</keyword>